<dbReference type="FunFam" id="3.40.190.10:FF:000035">
    <property type="entry name" value="Molybdate ABC transporter substrate-binding protein"/>
    <property type="match status" value="1"/>
</dbReference>
<dbReference type="NCBIfam" id="TIGR01256">
    <property type="entry name" value="modA"/>
    <property type="match status" value="1"/>
</dbReference>
<keyword evidence="3 6" id="KW-0479">Metal-binding</keyword>
<dbReference type="Proteomes" id="UP000284006">
    <property type="component" value="Unassembled WGS sequence"/>
</dbReference>
<evidence type="ECO:0000256" key="3">
    <source>
        <dbReference type="ARBA" id="ARBA00022723"/>
    </source>
</evidence>
<proteinExistence type="inferred from homology"/>
<feature type="signal peptide" evidence="7">
    <location>
        <begin position="1"/>
        <end position="24"/>
    </location>
</feature>
<dbReference type="Gene3D" id="3.40.190.10">
    <property type="entry name" value="Periplasmic binding protein-like II"/>
    <property type="match status" value="2"/>
</dbReference>
<keyword evidence="9" id="KW-1185">Reference proteome</keyword>
<evidence type="ECO:0000256" key="5">
    <source>
        <dbReference type="ARBA" id="ARBA00062515"/>
    </source>
</evidence>
<accession>A0A418Y4R7</accession>
<keyword evidence="2 6" id="KW-0500">Molybdenum</keyword>
<keyword evidence="4 7" id="KW-0732">Signal</keyword>
<feature type="binding site" evidence="6">
    <location>
        <position position="34"/>
    </location>
    <ligand>
        <name>molybdate</name>
        <dbReference type="ChEBI" id="CHEBI:36264"/>
    </ligand>
</feature>
<gene>
    <name evidence="8" type="primary">modA</name>
    <name evidence="8" type="ORF">D3872_07545</name>
</gene>
<dbReference type="PANTHER" id="PTHR30632:SF0">
    <property type="entry name" value="SULFATE-BINDING PROTEIN"/>
    <property type="match status" value="1"/>
</dbReference>
<dbReference type="OrthoDB" id="9785015at2"/>
<dbReference type="InterPro" id="IPR050682">
    <property type="entry name" value="ModA/WtpA"/>
</dbReference>
<comment type="caution">
    <text evidence="8">The sequence shown here is derived from an EMBL/GenBank/DDBJ whole genome shotgun (WGS) entry which is preliminary data.</text>
</comment>
<feature type="binding site" evidence="6">
    <location>
        <position position="189"/>
    </location>
    <ligand>
        <name>molybdate</name>
        <dbReference type="ChEBI" id="CHEBI:36264"/>
    </ligand>
</feature>
<feature type="binding site" evidence="6">
    <location>
        <position position="62"/>
    </location>
    <ligand>
        <name>molybdate</name>
        <dbReference type="ChEBI" id="CHEBI:36264"/>
    </ligand>
</feature>
<comment type="similarity">
    <text evidence="1">Belongs to the bacterial solute-binding protein ModA family.</text>
</comment>
<dbReference type="EMBL" id="QYUP01000074">
    <property type="protein sequence ID" value="RJG20993.1"/>
    <property type="molecule type" value="Genomic_DNA"/>
</dbReference>
<name>A0A418Y4R7_9BURK</name>
<dbReference type="GO" id="GO:1901359">
    <property type="term" value="F:tungstate binding"/>
    <property type="evidence" value="ECO:0007669"/>
    <property type="project" value="UniProtKB-ARBA"/>
</dbReference>
<protein>
    <submittedName>
        <fullName evidence="8">Molybdate ABC transporter substrate-binding protein</fullName>
    </submittedName>
</protein>
<evidence type="ECO:0000256" key="1">
    <source>
        <dbReference type="ARBA" id="ARBA00009175"/>
    </source>
</evidence>
<sequence length="252" mass="26692">MRNFIAKRLLAVVLGFAATGFVNAAEVTVSAAASLTDAFKEIARSYESQYAGSKVLLNFGASGALLQQISKGAPVDVFASADQETMDRAVKEGLVAPADRKDFVRNTLVLITPADSAAAVKRLDDLRQPGMQRIAIGNPASVPVGRYTKHALDAAKLWAPLESRLINTQNVRQALDYVARGEADAGFVYATDAALMKDKVKVAFEVPLDVPISYPIAKTSASANSAEAARFVAYVSGPAAQAILGKYGFLKP</sequence>
<reference evidence="8 9" key="1">
    <citation type="submission" date="2018-09" db="EMBL/GenBank/DDBJ databases">
        <authorList>
            <person name="Zhu H."/>
        </authorList>
    </citation>
    <scope>NUCLEOTIDE SEQUENCE [LARGE SCALE GENOMIC DNA]</scope>
    <source>
        <strain evidence="8 9">K1S02-61</strain>
    </source>
</reference>
<feature type="binding site" evidence="6">
    <location>
        <position position="171"/>
    </location>
    <ligand>
        <name>molybdate</name>
        <dbReference type="ChEBI" id="CHEBI:36264"/>
    </ligand>
</feature>
<dbReference type="GO" id="GO:0030973">
    <property type="term" value="F:molybdate ion binding"/>
    <property type="evidence" value="ECO:0007669"/>
    <property type="project" value="UniProtKB-ARBA"/>
</dbReference>
<dbReference type="RefSeq" id="WP_119810201.1">
    <property type="nucleotide sequence ID" value="NZ_QYUP01000074.1"/>
</dbReference>
<evidence type="ECO:0000313" key="8">
    <source>
        <dbReference type="EMBL" id="RJG20993.1"/>
    </source>
</evidence>
<evidence type="ECO:0000313" key="9">
    <source>
        <dbReference type="Proteomes" id="UP000284006"/>
    </source>
</evidence>
<dbReference type="GO" id="GO:0015689">
    <property type="term" value="P:molybdate ion transport"/>
    <property type="evidence" value="ECO:0007669"/>
    <property type="project" value="InterPro"/>
</dbReference>
<dbReference type="Pfam" id="PF13531">
    <property type="entry name" value="SBP_bac_11"/>
    <property type="match status" value="1"/>
</dbReference>
<organism evidence="8 9">
    <name type="scientific">Massilia cavernae</name>
    <dbReference type="NCBI Taxonomy" id="2320864"/>
    <lineage>
        <taxon>Bacteria</taxon>
        <taxon>Pseudomonadati</taxon>
        <taxon>Pseudomonadota</taxon>
        <taxon>Betaproteobacteria</taxon>
        <taxon>Burkholderiales</taxon>
        <taxon>Oxalobacteraceae</taxon>
        <taxon>Telluria group</taxon>
        <taxon>Massilia</taxon>
    </lineage>
</organism>
<evidence type="ECO:0000256" key="2">
    <source>
        <dbReference type="ARBA" id="ARBA00022505"/>
    </source>
</evidence>
<dbReference type="PANTHER" id="PTHR30632">
    <property type="entry name" value="MOLYBDATE-BINDING PERIPLASMIC PROTEIN"/>
    <property type="match status" value="1"/>
</dbReference>
<dbReference type="GO" id="GO:0046872">
    <property type="term" value="F:metal ion binding"/>
    <property type="evidence" value="ECO:0007669"/>
    <property type="project" value="UniProtKB-KW"/>
</dbReference>
<evidence type="ECO:0000256" key="4">
    <source>
        <dbReference type="ARBA" id="ARBA00022729"/>
    </source>
</evidence>
<dbReference type="InterPro" id="IPR005950">
    <property type="entry name" value="ModA"/>
</dbReference>
<dbReference type="PIRSF" id="PIRSF004846">
    <property type="entry name" value="ModA"/>
    <property type="match status" value="1"/>
</dbReference>
<evidence type="ECO:0000256" key="7">
    <source>
        <dbReference type="SAM" id="SignalP"/>
    </source>
</evidence>
<dbReference type="AlphaFoldDB" id="A0A418Y4R7"/>
<evidence type="ECO:0000256" key="6">
    <source>
        <dbReference type="PIRSR" id="PIRSR004846-1"/>
    </source>
</evidence>
<comment type="subunit">
    <text evidence="5">The complex is composed of two ATP-binding proteins (ModC), two transmembrane proteins (ModB) and a solute-binding protein (ModA).</text>
</comment>
<dbReference type="SUPFAM" id="SSF53850">
    <property type="entry name" value="Periplasmic binding protein-like II"/>
    <property type="match status" value="1"/>
</dbReference>
<feature type="chain" id="PRO_5019355528" evidence="7">
    <location>
        <begin position="25"/>
        <end position="252"/>
    </location>
</feature>